<gene>
    <name evidence="2" type="ORF">K933_05423</name>
</gene>
<feature type="region of interest" description="Disordered" evidence="1">
    <location>
        <begin position="1"/>
        <end position="29"/>
    </location>
</feature>
<name>V4J0X8_9EURY</name>
<dbReference type="Proteomes" id="UP000017840">
    <property type="component" value="Unassembled WGS sequence"/>
</dbReference>
<evidence type="ECO:0000256" key="1">
    <source>
        <dbReference type="SAM" id="MobiDB-lite"/>
    </source>
</evidence>
<evidence type="ECO:0008006" key="4">
    <source>
        <dbReference type="Google" id="ProtNLM"/>
    </source>
</evidence>
<protein>
    <recommendedName>
        <fullName evidence="4">Terpene synthase</fullName>
    </recommendedName>
</protein>
<evidence type="ECO:0000313" key="3">
    <source>
        <dbReference type="Proteomes" id="UP000017840"/>
    </source>
</evidence>
<organism evidence="2 3">
    <name type="scientific">Candidatus Halobonum tyrrellensis G22</name>
    <dbReference type="NCBI Taxonomy" id="1324957"/>
    <lineage>
        <taxon>Archaea</taxon>
        <taxon>Methanobacteriati</taxon>
        <taxon>Methanobacteriota</taxon>
        <taxon>Stenosarchaea group</taxon>
        <taxon>Halobacteria</taxon>
        <taxon>Halobacteriales</taxon>
        <taxon>Haloferacaceae</taxon>
        <taxon>Candidatus Halobonum</taxon>
    </lineage>
</organism>
<sequence length="363" mass="41226">MADTTETTQTNRDPTRSIETPAFRPVPFGDRGSTLLDSLDPEEAAAHRRAVESVELPDSLATLVDDTDVLSDRPMFTWKWIYRIFGEQLTLSAVPDDRRATAQETKFLAGVYITLLDDLAEQRGDAATFWHLASVAYPGWNPDSDPDRDDIDAAYARSAMRVWRALEERLETAPNYDRLRDPYLFDLRSCFQAMDFARVANGSYGLMNPREIWQYETAAIGILGTVGADLLYVPSMSASTYRTVRPVLLEAQYLWRLGNWLITWRREAHEGDHTAVLFAEALRQGVVGETDLERLDGEHPAVADRVVRAIDESDLEATLAAEWERRYERFETRLDAVDAVDIDHLHADMGWLMRSHLATEGER</sequence>
<dbReference type="STRING" id="1324957.K933_05423"/>
<dbReference type="OrthoDB" id="255611at2157"/>
<dbReference type="eggNOG" id="arCOG07562">
    <property type="taxonomic scope" value="Archaea"/>
</dbReference>
<dbReference type="EMBL" id="ASGZ01000017">
    <property type="protein sequence ID" value="ESP89117.1"/>
    <property type="molecule type" value="Genomic_DNA"/>
</dbReference>
<reference evidence="2 3" key="1">
    <citation type="journal article" date="2013" name="Genome Announc.">
        <title>Draft Genome Sequence of 'Candidatus Halobonum tyrrellensis' Strain G22, Isolated from the Hypersaline Waters of Lake Tyrrell, Australia.</title>
        <authorList>
            <person name="Ugalde J.A."/>
            <person name="Narasingarao P."/>
            <person name="Kuo S."/>
            <person name="Podell S."/>
            <person name="Allen E.E."/>
        </authorList>
    </citation>
    <scope>NUCLEOTIDE SEQUENCE [LARGE SCALE GENOMIC DNA]</scope>
    <source>
        <strain evidence="2 3">G22</strain>
    </source>
</reference>
<comment type="caution">
    <text evidence="2">The sequence shown here is derived from an EMBL/GenBank/DDBJ whole genome shotgun (WGS) entry which is preliminary data.</text>
</comment>
<proteinExistence type="predicted"/>
<evidence type="ECO:0000313" key="2">
    <source>
        <dbReference type="EMBL" id="ESP89117.1"/>
    </source>
</evidence>
<dbReference type="RefSeq" id="WP_023393672.1">
    <property type="nucleotide sequence ID" value="NZ_ASGZ01000017.1"/>
</dbReference>
<accession>V4J0X8</accession>
<keyword evidence="3" id="KW-1185">Reference proteome</keyword>
<dbReference type="AlphaFoldDB" id="V4J0X8"/>
<feature type="compositionally biased region" description="Polar residues" evidence="1">
    <location>
        <begin position="1"/>
        <end position="12"/>
    </location>
</feature>